<protein>
    <submittedName>
        <fullName evidence="1">Uncharacterized protein</fullName>
    </submittedName>
</protein>
<accession>A0ABQ9ZE92</accession>
<dbReference type="EMBL" id="JAOYFB010000003">
    <property type="protein sequence ID" value="KAK4011236.1"/>
    <property type="molecule type" value="Genomic_DNA"/>
</dbReference>
<gene>
    <name evidence="1" type="ORF">OUZ56_020349</name>
</gene>
<reference evidence="1 2" key="1">
    <citation type="journal article" date="2023" name="Nucleic Acids Res.">
        <title>The hologenome of Daphnia magna reveals possible DNA methylation and microbiome-mediated evolution of the host genome.</title>
        <authorList>
            <person name="Chaturvedi A."/>
            <person name="Li X."/>
            <person name="Dhandapani V."/>
            <person name="Marshall H."/>
            <person name="Kissane S."/>
            <person name="Cuenca-Cambronero M."/>
            <person name="Asole G."/>
            <person name="Calvet F."/>
            <person name="Ruiz-Romero M."/>
            <person name="Marangio P."/>
            <person name="Guigo R."/>
            <person name="Rago D."/>
            <person name="Mirbahai L."/>
            <person name="Eastwood N."/>
            <person name="Colbourne J.K."/>
            <person name="Zhou J."/>
            <person name="Mallon E."/>
            <person name="Orsini L."/>
        </authorList>
    </citation>
    <scope>NUCLEOTIDE SEQUENCE [LARGE SCALE GENOMIC DNA]</scope>
    <source>
        <strain evidence="1">LRV0_1</strain>
    </source>
</reference>
<comment type="caution">
    <text evidence="1">The sequence shown here is derived from an EMBL/GenBank/DDBJ whole genome shotgun (WGS) entry which is preliminary data.</text>
</comment>
<organism evidence="1 2">
    <name type="scientific">Daphnia magna</name>
    <dbReference type="NCBI Taxonomy" id="35525"/>
    <lineage>
        <taxon>Eukaryota</taxon>
        <taxon>Metazoa</taxon>
        <taxon>Ecdysozoa</taxon>
        <taxon>Arthropoda</taxon>
        <taxon>Crustacea</taxon>
        <taxon>Branchiopoda</taxon>
        <taxon>Diplostraca</taxon>
        <taxon>Cladocera</taxon>
        <taxon>Anomopoda</taxon>
        <taxon>Daphniidae</taxon>
        <taxon>Daphnia</taxon>
    </lineage>
</organism>
<sequence length="82" mass="8592">MAEAAGSCKPCLPESYDVATLLEDVNPPLILVAGASNLPNISEGMTFPLLNGMDMDAVVDVAQSPEGRRVAKEEKGSLNFGK</sequence>
<evidence type="ECO:0000313" key="2">
    <source>
        <dbReference type="Proteomes" id="UP001234178"/>
    </source>
</evidence>
<proteinExistence type="predicted"/>
<name>A0ABQ9ZE92_9CRUS</name>
<keyword evidence="2" id="KW-1185">Reference proteome</keyword>
<dbReference type="Proteomes" id="UP001234178">
    <property type="component" value="Unassembled WGS sequence"/>
</dbReference>
<evidence type="ECO:0000313" key="1">
    <source>
        <dbReference type="EMBL" id="KAK4011236.1"/>
    </source>
</evidence>